<organism evidence="3 4">
    <name type="scientific">Candidatus Komeilibacteria bacterium RIFCSPLOWO2_02_FULL_48_11</name>
    <dbReference type="NCBI Taxonomy" id="1798553"/>
    <lineage>
        <taxon>Bacteria</taxon>
        <taxon>Candidatus Komeiliibacteriota</taxon>
    </lineage>
</organism>
<feature type="domain" description="SpoVT-AbrB" evidence="2">
    <location>
        <begin position="2"/>
        <end position="49"/>
    </location>
</feature>
<dbReference type="EMBL" id="MHKO01000056">
    <property type="protein sequence ID" value="OGY90980.1"/>
    <property type="molecule type" value="Genomic_DNA"/>
</dbReference>
<dbReference type="SMART" id="SM00966">
    <property type="entry name" value="SpoVT_AbrB"/>
    <property type="match status" value="1"/>
</dbReference>
<reference evidence="3 4" key="1">
    <citation type="journal article" date="2016" name="Nat. Commun.">
        <title>Thousands of microbial genomes shed light on interconnected biogeochemical processes in an aquifer system.</title>
        <authorList>
            <person name="Anantharaman K."/>
            <person name="Brown C.T."/>
            <person name="Hug L.A."/>
            <person name="Sharon I."/>
            <person name="Castelle C.J."/>
            <person name="Probst A.J."/>
            <person name="Thomas B.C."/>
            <person name="Singh A."/>
            <person name="Wilkins M.J."/>
            <person name="Karaoz U."/>
            <person name="Brodie E.L."/>
            <person name="Williams K.H."/>
            <person name="Hubbard S.S."/>
            <person name="Banfield J.F."/>
        </authorList>
    </citation>
    <scope>NUCLEOTIDE SEQUENCE [LARGE SCALE GENOMIC DNA]</scope>
</reference>
<keyword evidence="1" id="KW-0238">DNA-binding</keyword>
<accession>A0A1G2BRI4</accession>
<dbReference type="STRING" id="1798553.A3H70_04150"/>
<protein>
    <recommendedName>
        <fullName evidence="2">SpoVT-AbrB domain-containing protein</fullName>
    </recommendedName>
</protein>
<dbReference type="InterPro" id="IPR007159">
    <property type="entry name" value="SpoVT-AbrB_dom"/>
</dbReference>
<dbReference type="Gene3D" id="2.10.260.10">
    <property type="match status" value="1"/>
</dbReference>
<dbReference type="Proteomes" id="UP000178109">
    <property type="component" value="Unassembled WGS sequence"/>
</dbReference>
<dbReference type="PROSITE" id="PS51740">
    <property type="entry name" value="SPOVT_ABRB"/>
    <property type="match status" value="1"/>
</dbReference>
<gene>
    <name evidence="3" type="ORF">A3H70_04150</name>
</gene>
<dbReference type="GO" id="GO:0003677">
    <property type="term" value="F:DNA binding"/>
    <property type="evidence" value="ECO:0007669"/>
    <property type="project" value="UniProtKB-UniRule"/>
</dbReference>
<dbReference type="AlphaFoldDB" id="A0A1G2BRI4"/>
<dbReference type="InterPro" id="IPR037914">
    <property type="entry name" value="SpoVT-AbrB_sf"/>
</dbReference>
<evidence type="ECO:0000313" key="3">
    <source>
        <dbReference type="EMBL" id="OGY90980.1"/>
    </source>
</evidence>
<evidence type="ECO:0000313" key="4">
    <source>
        <dbReference type="Proteomes" id="UP000178109"/>
    </source>
</evidence>
<sequence length="79" mass="9014">MFYLSPITKKGQVVIPKPVRDMLGIGPNRNVVFSVDKKKQKASIEPAEDILDLAGFIKPKKVISALKARELFEKHYERF</sequence>
<proteinExistence type="predicted"/>
<name>A0A1G2BRI4_9BACT</name>
<evidence type="ECO:0000259" key="2">
    <source>
        <dbReference type="PROSITE" id="PS51740"/>
    </source>
</evidence>
<dbReference type="NCBIfam" id="TIGR01439">
    <property type="entry name" value="lp_hng_hel_AbrB"/>
    <property type="match status" value="1"/>
</dbReference>
<comment type="caution">
    <text evidence="3">The sequence shown here is derived from an EMBL/GenBank/DDBJ whole genome shotgun (WGS) entry which is preliminary data.</text>
</comment>
<dbReference type="Pfam" id="PF04014">
    <property type="entry name" value="MazE_antitoxin"/>
    <property type="match status" value="1"/>
</dbReference>
<dbReference type="SUPFAM" id="SSF89447">
    <property type="entry name" value="AbrB/MazE/MraZ-like"/>
    <property type="match status" value="1"/>
</dbReference>
<evidence type="ECO:0000256" key="1">
    <source>
        <dbReference type="PROSITE-ProRule" id="PRU01076"/>
    </source>
</evidence>